<evidence type="ECO:0000256" key="1">
    <source>
        <dbReference type="SAM" id="SignalP"/>
    </source>
</evidence>
<accession>A0A7M1AV98</accession>
<dbReference type="RefSeq" id="WP_193113930.1">
    <property type="nucleotide sequence ID" value="NZ_CP041165.1"/>
</dbReference>
<keyword evidence="1" id="KW-0732">Signal</keyword>
<dbReference type="EMBL" id="CP041165">
    <property type="protein sequence ID" value="QOP40508.1"/>
    <property type="molecule type" value="Genomic_DNA"/>
</dbReference>
<proteinExistence type="predicted"/>
<evidence type="ECO:0000313" key="3">
    <source>
        <dbReference type="Proteomes" id="UP000593910"/>
    </source>
</evidence>
<gene>
    <name evidence="2" type="ORF">FJR03_01625</name>
</gene>
<keyword evidence="3" id="KW-1185">Reference proteome</keyword>
<dbReference type="AlphaFoldDB" id="A0A7M1AV98"/>
<feature type="chain" id="PRO_5032844374" description="Acyloxyacyl hydrolase" evidence="1">
    <location>
        <begin position="20"/>
        <end position="202"/>
    </location>
</feature>
<name>A0A7M1AV98_9BACT</name>
<feature type="signal peptide" evidence="1">
    <location>
        <begin position="1"/>
        <end position="19"/>
    </location>
</feature>
<sequence>MHKIFFLSILLLFFTSLSASENQYSIRGVYGWSSVKDLGDILFGDVDPDHKEYKLYSVDAGKLLYSNVNKWPIDLYAKAGFVYYNENNFEDCYGADVYIKAFWNLDFLDNRVRLGLGEGLSYTTRLLQIEELDAELKTSPTSKFLNYLDLSIDFDLGKLIGSKPLEELYLGVVMKHRSGIFGTFSGVHGGSNYNSIYLEKNF</sequence>
<organism evidence="2 3">
    <name type="scientific">Sulfurimonas marina</name>
    <dbReference type="NCBI Taxonomy" id="2590551"/>
    <lineage>
        <taxon>Bacteria</taxon>
        <taxon>Pseudomonadati</taxon>
        <taxon>Campylobacterota</taxon>
        <taxon>Epsilonproteobacteria</taxon>
        <taxon>Campylobacterales</taxon>
        <taxon>Sulfurimonadaceae</taxon>
        <taxon>Sulfurimonas</taxon>
    </lineage>
</organism>
<reference evidence="2 3" key="1">
    <citation type="submission" date="2019-06" db="EMBL/GenBank/DDBJ databases">
        <title>Sulfurimonas gotlandica sp. nov., a chemoautotrophic and psychrotolerant epsilonproteobacterium isolated from a pelagic redoxcline, and an emended description of the genus Sulfurimonas.</title>
        <authorList>
            <person name="Wang S."/>
            <person name="Jiang L."/>
            <person name="Shao Z."/>
        </authorList>
    </citation>
    <scope>NUCLEOTIDE SEQUENCE [LARGE SCALE GENOMIC DNA]</scope>
    <source>
        <strain evidence="2 3">B2</strain>
    </source>
</reference>
<evidence type="ECO:0000313" key="2">
    <source>
        <dbReference type="EMBL" id="QOP40508.1"/>
    </source>
</evidence>
<dbReference type="Proteomes" id="UP000593910">
    <property type="component" value="Chromosome"/>
</dbReference>
<protein>
    <recommendedName>
        <fullName evidence="4">Acyloxyacyl hydrolase</fullName>
    </recommendedName>
</protein>
<dbReference type="KEGG" id="smax:FJR03_01625"/>
<evidence type="ECO:0008006" key="4">
    <source>
        <dbReference type="Google" id="ProtNLM"/>
    </source>
</evidence>